<gene>
    <name evidence="8" type="primary">LOC105037190</name>
</gene>
<keyword evidence="2 5" id="KW-0732">Signal</keyword>
<keyword evidence="4" id="KW-0472">Membrane</keyword>
<dbReference type="OrthoDB" id="590879at2759"/>
<dbReference type="InterPro" id="IPR000858">
    <property type="entry name" value="S_locus_glycoprot_dom"/>
</dbReference>
<feature type="domain" description="Bulb-type lectin" evidence="6">
    <location>
        <begin position="40"/>
        <end position="155"/>
    </location>
</feature>
<name>A0A6I9QL47_ELAGV</name>
<dbReference type="InterPro" id="IPR001480">
    <property type="entry name" value="Bulb-type_lectin_dom"/>
</dbReference>
<dbReference type="GeneID" id="105037190"/>
<evidence type="ECO:0000259" key="6">
    <source>
        <dbReference type="PROSITE" id="PS50927"/>
    </source>
</evidence>
<dbReference type="InterPro" id="IPR035446">
    <property type="entry name" value="SLSG/EP1"/>
</dbReference>
<keyword evidence="3" id="KW-1015">Disulfide bond</keyword>
<keyword evidence="7" id="KW-1185">Reference proteome</keyword>
<reference evidence="8" key="1">
    <citation type="submission" date="2025-08" db="UniProtKB">
        <authorList>
            <consortium name="RefSeq"/>
        </authorList>
    </citation>
    <scope>IDENTIFICATION</scope>
</reference>
<dbReference type="RefSeq" id="XP_010911184.1">
    <property type="nucleotide sequence ID" value="XM_010912882.3"/>
</dbReference>
<proteinExistence type="predicted"/>
<keyword evidence="4" id="KW-1133">Transmembrane helix</keyword>
<comment type="function">
    <text evidence="1">Involved in sporophytic self-incompatibility system (the inability of flowering plants to achieve self-fertilization).</text>
</comment>
<keyword evidence="4" id="KW-0812">Transmembrane</keyword>
<dbReference type="AlphaFoldDB" id="A0A6I9QL47"/>
<feature type="transmembrane region" description="Helical" evidence="4">
    <location>
        <begin position="428"/>
        <end position="447"/>
    </location>
</feature>
<dbReference type="RefSeq" id="XP_073099488.1">
    <property type="nucleotide sequence ID" value="XM_073243387.1"/>
</dbReference>
<dbReference type="Proteomes" id="UP000504607">
    <property type="component" value="Unplaced"/>
</dbReference>
<accession>A0A6I9QL47</accession>
<sequence>MMRIEEMLPSILCLVVSIAAGSAWVGNAASTLPAKQIERGFSATHDPSYSEFQPLLADPNGVFSLGFLRFNSTQLELAVLHLPSSLPVWRANQARPALWTRSTSFSFNGTLVLSDPETGVIWSTPTAGGDRLVLLDSSNLQIQKLGDPVDVLWQSFDFPSDTLVQNQTFTSKAALLSTNRRYSMRLGSNYFALYMEVGEDPSPMYWKHTAMEARAQIVPGEGSIYARVEPAGFLGMYQNEKAPVDVLPFDTFSRGISGLRRLTLEPDGNLRAYYWNGSTWVRDFTAITEPCGLPSTCGPYELCSTGEPRCKCLDNSTDRCLPAGSGDLCASEGDDFWVLRRKGVDLANKELLGFQKVGSLAECEDSCERNCSCWGAVFNNATGYCYGMDYPIGTVVEGDEGKVGYFKVRGNAGGGEREGASAGKRTRAALLVIGVVIFAGAAGFGAYQVRNRMRMRGGVDGSMTEGLAPGPYKDLSSASFRSIELSNSFKK</sequence>
<dbReference type="SUPFAM" id="SSF51110">
    <property type="entry name" value="alpha-D-mannose-specific plant lectins"/>
    <property type="match status" value="1"/>
</dbReference>
<dbReference type="GO" id="GO:0048544">
    <property type="term" value="P:recognition of pollen"/>
    <property type="evidence" value="ECO:0007669"/>
    <property type="project" value="InterPro"/>
</dbReference>
<feature type="chain" id="PRO_5026923828" evidence="5">
    <location>
        <begin position="29"/>
        <end position="491"/>
    </location>
</feature>
<evidence type="ECO:0000256" key="2">
    <source>
        <dbReference type="ARBA" id="ARBA00022729"/>
    </source>
</evidence>
<dbReference type="Pfam" id="PF01453">
    <property type="entry name" value="B_lectin"/>
    <property type="match status" value="1"/>
</dbReference>
<evidence type="ECO:0000256" key="5">
    <source>
        <dbReference type="SAM" id="SignalP"/>
    </source>
</evidence>
<feature type="signal peptide" evidence="5">
    <location>
        <begin position="1"/>
        <end position="28"/>
    </location>
</feature>
<organism evidence="7 8">
    <name type="scientific">Elaeis guineensis var. tenera</name>
    <name type="common">Oil palm</name>
    <dbReference type="NCBI Taxonomy" id="51953"/>
    <lineage>
        <taxon>Eukaryota</taxon>
        <taxon>Viridiplantae</taxon>
        <taxon>Streptophyta</taxon>
        <taxon>Embryophyta</taxon>
        <taxon>Tracheophyta</taxon>
        <taxon>Spermatophyta</taxon>
        <taxon>Magnoliopsida</taxon>
        <taxon>Liliopsida</taxon>
        <taxon>Arecaceae</taxon>
        <taxon>Arecoideae</taxon>
        <taxon>Cocoseae</taxon>
        <taxon>Elaeidinae</taxon>
        <taxon>Elaeis</taxon>
    </lineage>
</organism>
<dbReference type="InParanoid" id="A0A6I9QL47"/>
<dbReference type="PROSITE" id="PS50927">
    <property type="entry name" value="BULB_LECTIN"/>
    <property type="match status" value="1"/>
</dbReference>
<dbReference type="GO" id="GO:0051707">
    <property type="term" value="P:response to other organism"/>
    <property type="evidence" value="ECO:0007669"/>
    <property type="project" value="UniProtKB-ARBA"/>
</dbReference>
<evidence type="ECO:0000256" key="3">
    <source>
        <dbReference type="ARBA" id="ARBA00023157"/>
    </source>
</evidence>
<dbReference type="PIRSF" id="PIRSF002686">
    <property type="entry name" value="SLG"/>
    <property type="match status" value="1"/>
</dbReference>
<evidence type="ECO:0000313" key="8">
    <source>
        <dbReference type="RefSeq" id="XP_010911184.1"/>
    </source>
</evidence>
<dbReference type="RefSeq" id="XP_073099487.1">
    <property type="nucleotide sequence ID" value="XM_073243386.1"/>
</dbReference>
<dbReference type="RefSeq" id="XP_073099491.1">
    <property type="nucleotide sequence ID" value="XM_073243390.1"/>
</dbReference>
<evidence type="ECO:0000256" key="1">
    <source>
        <dbReference type="ARBA" id="ARBA00003061"/>
    </source>
</evidence>
<dbReference type="InterPro" id="IPR036426">
    <property type="entry name" value="Bulb-type_lectin_dom_sf"/>
</dbReference>
<dbReference type="SMART" id="SM00108">
    <property type="entry name" value="B_lectin"/>
    <property type="match status" value="1"/>
</dbReference>
<dbReference type="Gene3D" id="2.90.10.30">
    <property type="match status" value="1"/>
</dbReference>
<dbReference type="RefSeq" id="XP_073099492.1">
    <property type="nucleotide sequence ID" value="XM_073243391.1"/>
</dbReference>
<dbReference type="FunCoup" id="A0A6I9QL47">
    <property type="interactions" value="1334"/>
</dbReference>
<dbReference type="PANTHER" id="PTHR32444">
    <property type="entry name" value="BULB-TYPE LECTIN DOMAIN-CONTAINING PROTEIN"/>
    <property type="match status" value="1"/>
</dbReference>
<evidence type="ECO:0000256" key="4">
    <source>
        <dbReference type="SAM" id="Phobius"/>
    </source>
</evidence>
<dbReference type="Pfam" id="PF00954">
    <property type="entry name" value="S_locus_glycop"/>
    <property type="match status" value="1"/>
</dbReference>
<dbReference type="PANTHER" id="PTHR32444:SF108">
    <property type="entry name" value="OS02G0527900 PROTEIN"/>
    <property type="match status" value="1"/>
</dbReference>
<evidence type="ECO:0000313" key="7">
    <source>
        <dbReference type="Proteomes" id="UP000504607"/>
    </source>
</evidence>
<protein>
    <submittedName>
        <fullName evidence="8">PAN domain-containing protein At5g03700</fullName>
    </submittedName>
</protein>
<dbReference type="RefSeq" id="XP_073099489.1">
    <property type="nucleotide sequence ID" value="XM_073243388.1"/>
</dbReference>